<gene>
    <name evidence="2" type="ORF">C2869_04890</name>
</gene>
<evidence type="ECO:0000313" key="3">
    <source>
        <dbReference type="Proteomes" id="UP000244441"/>
    </source>
</evidence>
<keyword evidence="3" id="KW-1185">Reference proteome</keyword>
<dbReference type="RefSeq" id="WP_108601890.1">
    <property type="nucleotide sequence ID" value="NZ_CP026604.1"/>
</dbReference>
<dbReference type="OrthoDB" id="6387934at2"/>
<sequence>MQIGSASSNPVGGPDTSSAELRSAKLAKDQQEAEGQASLELLKSADVPPSQPADPAIGNNINIKV</sequence>
<feature type="compositionally biased region" description="Basic and acidic residues" evidence="1">
    <location>
        <begin position="22"/>
        <end position="31"/>
    </location>
</feature>
<protein>
    <submittedName>
        <fullName evidence="2">Uncharacterized protein</fullName>
    </submittedName>
</protein>
<dbReference type="AlphaFoldDB" id="A0A2S0VNN7"/>
<evidence type="ECO:0000256" key="1">
    <source>
        <dbReference type="SAM" id="MobiDB-lite"/>
    </source>
</evidence>
<dbReference type="Proteomes" id="UP000244441">
    <property type="component" value="Chromosome"/>
</dbReference>
<feature type="compositionally biased region" description="Polar residues" evidence="1">
    <location>
        <begin position="1"/>
        <end position="20"/>
    </location>
</feature>
<evidence type="ECO:0000313" key="2">
    <source>
        <dbReference type="EMBL" id="AWB65816.1"/>
    </source>
</evidence>
<reference evidence="2 3" key="1">
    <citation type="submission" date="2018-01" db="EMBL/GenBank/DDBJ databases">
        <title>Genome sequence of a Cantenovulum-like bacteria.</title>
        <authorList>
            <person name="Tan W.R."/>
            <person name="Lau N.-S."/>
            <person name="Go F."/>
            <person name="Amirul A.-A.A."/>
        </authorList>
    </citation>
    <scope>NUCLEOTIDE SEQUENCE [LARGE SCALE GENOMIC DNA]</scope>
    <source>
        <strain evidence="2 3">CCB-QB4</strain>
    </source>
</reference>
<feature type="region of interest" description="Disordered" evidence="1">
    <location>
        <begin position="1"/>
        <end position="65"/>
    </location>
</feature>
<accession>A0A2S0VNN7</accession>
<dbReference type="EMBL" id="CP026604">
    <property type="protein sequence ID" value="AWB65816.1"/>
    <property type="molecule type" value="Genomic_DNA"/>
</dbReference>
<name>A0A2S0VNN7_9ALTE</name>
<proteinExistence type="predicted"/>
<organism evidence="2 3">
    <name type="scientific">Saccharobesus litoralis</name>
    <dbReference type="NCBI Taxonomy" id="2172099"/>
    <lineage>
        <taxon>Bacteria</taxon>
        <taxon>Pseudomonadati</taxon>
        <taxon>Pseudomonadota</taxon>
        <taxon>Gammaproteobacteria</taxon>
        <taxon>Alteromonadales</taxon>
        <taxon>Alteromonadaceae</taxon>
        <taxon>Saccharobesus</taxon>
    </lineage>
</organism>
<dbReference type="KEGG" id="cate:C2869_04890"/>